<reference evidence="13" key="2">
    <citation type="submission" date="2017-10" db="EMBL/GenBank/DDBJ databases">
        <title>Ladona fulva Genome sequencing and assembly.</title>
        <authorList>
            <person name="Murali S."/>
            <person name="Richards S."/>
            <person name="Bandaranaike D."/>
            <person name="Bellair M."/>
            <person name="Blankenburg K."/>
            <person name="Chao H."/>
            <person name="Dinh H."/>
            <person name="Doddapaneni H."/>
            <person name="Dugan-Rocha S."/>
            <person name="Elkadiri S."/>
            <person name="Gnanaolivu R."/>
            <person name="Hernandez B."/>
            <person name="Skinner E."/>
            <person name="Javaid M."/>
            <person name="Lee S."/>
            <person name="Li M."/>
            <person name="Ming W."/>
            <person name="Munidasa M."/>
            <person name="Muniz J."/>
            <person name="Nguyen L."/>
            <person name="Hughes D."/>
            <person name="Osuji N."/>
            <person name="Pu L.-L."/>
            <person name="Puazo M."/>
            <person name="Qu C."/>
            <person name="Quiroz J."/>
            <person name="Raj R."/>
            <person name="Weissenberger G."/>
            <person name="Xin Y."/>
            <person name="Zou X."/>
            <person name="Han Y."/>
            <person name="Worley K."/>
            <person name="Muzny D."/>
            <person name="Gibbs R."/>
        </authorList>
    </citation>
    <scope>NUCLEOTIDE SEQUENCE</scope>
    <source>
        <strain evidence="13">Sampled in the wild</strain>
    </source>
</reference>
<dbReference type="GO" id="GO:0071565">
    <property type="term" value="C:nBAF complex"/>
    <property type="evidence" value="ECO:0007669"/>
    <property type="project" value="TreeGrafter"/>
</dbReference>
<feature type="domain" description="C2H2-type" evidence="12">
    <location>
        <begin position="224"/>
        <end position="252"/>
    </location>
</feature>
<evidence type="ECO:0000256" key="2">
    <source>
        <dbReference type="ARBA" id="ARBA00022723"/>
    </source>
</evidence>
<feature type="compositionally biased region" description="Basic residues" evidence="11">
    <location>
        <begin position="444"/>
        <end position="455"/>
    </location>
</feature>
<evidence type="ECO:0000256" key="7">
    <source>
        <dbReference type="ARBA" id="ARBA00023125"/>
    </source>
</evidence>
<sequence length="487" mass="52032">MPLAMATFGIEVGNPTVLSKIESFLNDSTYREVIENSSNYNTRLCVERRLRMPFLDSQTGVAQNHSNLFMSPRQRIPGLVEGQIYTYPSKRWRKKRRQYLMNFLQPRRKEADPEIDLHTISTVENPAAINEDSKDSTNVKEEPLKFLVTANLFLQFFTQDPWIYDELDIQEVEGYDDPDPDSDYDYEETYSKRKKRRGGKVSRGGGRGRKKANYDALTDAEKPFSCELCGARYKTRPGLTYHYTHSHKDRDEEEDGTASGGGGTGGSPGALGSGAEGGASGGGSGGASTVAAPGGATPSTPKSSRASGDGSTSSTSGEHTPVGATSNAAAGPTRRGRHGSQAAQQQLQTPTTSGGNSGGQTSNSSASGSEEAPPPEKKRRKGGDVGASPATPANSNSTISLAPAEEKERAQPSPYCDFCLGDAAENKKTGRSEELVSCSDCGRSGKRKYRKRKRGGGAARREGASLTRLQGSLAAAASARGRKAKGH</sequence>
<evidence type="ECO:0000256" key="4">
    <source>
        <dbReference type="ARBA" id="ARBA00022771"/>
    </source>
</evidence>
<keyword evidence="8" id="KW-0804">Transcription</keyword>
<evidence type="ECO:0000259" key="12">
    <source>
        <dbReference type="PROSITE" id="PS50157"/>
    </source>
</evidence>
<feature type="compositionally biased region" description="Polar residues" evidence="11">
    <location>
        <begin position="391"/>
        <end position="400"/>
    </location>
</feature>
<dbReference type="PROSITE" id="PS00028">
    <property type="entry name" value="ZINC_FINGER_C2H2_1"/>
    <property type="match status" value="1"/>
</dbReference>
<keyword evidence="6" id="KW-0805">Transcription regulation</keyword>
<dbReference type="Proteomes" id="UP000792457">
    <property type="component" value="Unassembled WGS sequence"/>
</dbReference>
<evidence type="ECO:0000256" key="5">
    <source>
        <dbReference type="ARBA" id="ARBA00022833"/>
    </source>
</evidence>
<evidence type="ECO:0000256" key="1">
    <source>
        <dbReference type="ARBA" id="ARBA00004123"/>
    </source>
</evidence>
<feature type="compositionally biased region" description="Low complexity" evidence="11">
    <location>
        <begin position="287"/>
        <end position="320"/>
    </location>
</feature>
<gene>
    <name evidence="13" type="ORF">J437_LFUL007346</name>
</gene>
<accession>A0A8K0P572</accession>
<evidence type="ECO:0000256" key="11">
    <source>
        <dbReference type="SAM" id="MobiDB-lite"/>
    </source>
</evidence>
<dbReference type="Pfam" id="PF14051">
    <property type="entry name" value="DPF1-3_N"/>
    <property type="match status" value="1"/>
</dbReference>
<dbReference type="PANTHER" id="PTHR45888:SF5">
    <property type="entry name" value="D4, ISOFORM A"/>
    <property type="match status" value="1"/>
</dbReference>
<dbReference type="OrthoDB" id="1903104at2759"/>
<reference evidence="13" key="1">
    <citation type="submission" date="2013-04" db="EMBL/GenBank/DDBJ databases">
        <authorList>
            <person name="Qu J."/>
            <person name="Murali S.C."/>
            <person name="Bandaranaike D."/>
            <person name="Bellair M."/>
            <person name="Blankenburg K."/>
            <person name="Chao H."/>
            <person name="Dinh H."/>
            <person name="Doddapaneni H."/>
            <person name="Downs B."/>
            <person name="Dugan-Rocha S."/>
            <person name="Elkadiri S."/>
            <person name="Gnanaolivu R.D."/>
            <person name="Hernandez B."/>
            <person name="Javaid M."/>
            <person name="Jayaseelan J.C."/>
            <person name="Lee S."/>
            <person name="Li M."/>
            <person name="Ming W."/>
            <person name="Munidasa M."/>
            <person name="Muniz J."/>
            <person name="Nguyen L."/>
            <person name="Ongeri F."/>
            <person name="Osuji N."/>
            <person name="Pu L.-L."/>
            <person name="Puazo M."/>
            <person name="Qu C."/>
            <person name="Quiroz J."/>
            <person name="Raj R."/>
            <person name="Weissenberger G."/>
            <person name="Xin Y."/>
            <person name="Zou X."/>
            <person name="Han Y."/>
            <person name="Richards S."/>
            <person name="Worley K."/>
            <person name="Muzny D."/>
            <person name="Gibbs R."/>
        </authorList>
    </citation>
    <scope>NUCLEOTIDE SEQUENCE</scope>
    <source>
        <strain evidence="13">Sampled in the wild</strain>
    </source>
</reference>
<keyword evidence="4 10" id="KW-0863">Zinc-finger</keyword>
<feature type="region of interest" description="Disordered" evidence="11">
    <location>
        <begin position="427"/>
        <end position="487"/>
    </location>
</feature>
<dbReference type="SUPFAM" id="SSF57667">
    <property type="entry name" value="beta-beta-alpha zinc fingers"/>
    <property type="match status" value="1"/>
</dbReference>
<feature type="compositionally biased region" description="Low complexity" evidence="11">
    <location>
        <begin position="468"/>
        <end position="479"/>
    </location>
</feature>
<comment type="subcellular location">
    <subcellularLocation>
        <location evidence="1">Nucleus</location>
    </subcellularLocation>
</comment>
<feature type="compositionally biased region" description="Low complexity" evidence="11">
    <location>
        <begin position="341"/>
        <end position="371"/>
    </location>
</feature>
<evidence type="ECO:0000256" key="6">
    <source>
        <dbReference type="ARBA" id="ARBA00023015"/>
    </source>
</evidence>
<dbReference type="InterPro" id="IPR013087">
    <property type="entry name" value="Znf_C2H2_type"/>
</dbReference>
<keyword evidence="7" id="KW-0238">DNA-binding</keyword>
<proteinExistence type="predicted"/>
<keyword evidence="9" id="KW-0539">Nucleus</keyword>
<dbReference type="PROSITE" id="PS50157">
    <property type="entry name" value="ZINC_FINGER_C2H2_2"/>
    <property type="match status" value="1"/>
</dbReference>
<dbReference type="FunFam" id="3.30.160.60:FF:000322">
    <property type="entry name" value="GDNF-inducible zinc finger protein 1"/>
    <property type="match status" value="1"/>
</dbReference>
<organism evidence="13 14">
    <name type="scientific">Ladona fulva</name>
    <name type="common">Scarce chaser dragonfly</name>
    <name type="synonym">Libellula fulva</name>
    <dbReference type="NCBI Taxonomy" id="123851"/>
    <lineage>
        <taxon>Eukaryota</taxon>
        <taxon>Metazoa</taxon>
        <taxon>Ecdysozoa</taxon>
        <taxon>Arthropoda</taxon>
        <taxon>Hexapoda</taxon>
        <taxon>Insecta</taxon>
        <taxon>Pterygota</taxon>
        <taxon>Palaeoptera</taxon>
        <taxon>Odonata</taxon>
        <taxon>Epiprocta</taxon>
        <taxon>Anisoptera</taxon>
        <taxon>Libelluloidea</taxon>
        <taxon>Libellulidae</taxon>
        <taxon>Ladona</taxon>
    </lineage>
</organism>
<evidence type="ECO:0000313" key="14">
    <source>
        <dbReference type="Proteomes" id="UP000792457"/>
    </source>
</evidence>
<protein>
    <recommendedName>
        <fullName evidence="12">C2H2-type domain-containing protein</fullName>
    </recommendedName>
</protein>
<evidence type="ECO:0000313" key="13">
    <source>
        <dbReference type="EMBL" id="KAG8234186.1"/>
    </source>
</evidence>
<feature type="compositionally biased region" description="Acidic residues" evidence="11">
    <location>
        <begin position="173"/>
        <end position="188"/>
    </location>
</feature>
<comment type="caution">
    <text evidence="13">The sequence shown here is derived from an EMBL/GenBank/DDBJ whole genome shotgun (WGS) entry which is preliminary data.</text>
</comment>
<keyword evidence="2" id="KW-0479">Metal-binding</keyword>
<evidence type="ECO:0000256" key="9">
    <source>
        <dbReference type="ARBA" id="ARBA00023242"/>
    </source>
</evidence>
<feature type="region of interest" description="Disordered" evidence="11">
    <location>
        <begin position="173"/>
        <end position="214"/>
    </location>
</feature>
<evidence type="ECO:0000256" key="8">
    <source>
        <dbReference type="ARBA" id="ARBA00023163"/>
    </source>
</evidence>
<feature type="compositionally biased region" description="Gly residues" evidence="11">
    <location>
        <begin position="258"/>
        <end position="286"/>
    </location>
</feature>
<dbReference type="GO" id="GO:0003677">
    <property type="term" value="F:DNA binding"/>
    <property type="evidence" value="ECO:0007669"/>
    <property type="project" value="UniProtKB-KW"/>
</dbReference>
<keyword evidence="14" id="KW-1185">Reference proteome</keyword>
<dbReference type="InterPro" id="IPR025750">
    <property type="entry name" value="DPF1-3_N"/>
</dbReference>
<feature type="region of interest" description="Disordered" evidence="11">
    <location>
        <begin position="243"/>
        <end position="415"/>
    </location>
</feature>
<dbReference type="EMBL" id="KZ308788">
    <property type="protein sequence ID" value="KAG8234186.1"/>
    <property type="molecule type" value="Genomic_DNA"/>
</dbReference>
<dbReference type="AlphaFoldDB" id="A0A8K0P572"/>
<keyword evidence="3" id="KW-0677">Repeat</keyword>
<dbReference type="GO" id="GO:0008270">
    <property type="term" value="F:zinc ion binding"/>
    <property type="evidence" value="ECO:0007669"/>
    <property type="project" value="UniProtKB-KW"/>
</dbReference>
<dbReference type="GO" id="GO:0007399">
    <property type="term" value="P:nervous system development"/>
    <property type="evidence" value="ECO:0007669"/>
    <property type="project" value="TreeGrafter"/>
</dbReference>
<feature type="compositionally biased region" description="Basic residues" evidence="11">
    <location>
        <begin position="192"/>
        <end position="211"/>
    </location>
</feature>
<keyword evidence="5" id="KW-0862">Zinc</keyword>
<dbReference type="PANTHER" id="PTHR45888">
    <property type="entry name" value="HL01030P-RELATED"/>
    <property type="match status" value="1"/>
</dbReference>
<evidence type="ECO:0000256" key="3">
    <source>
        <dbReference type="ARBA" id="ARBA00022737"/>
    </source>
</evidence>
<evidence type="ECO:0000256" key="10">
    <source>
        <dbReference type="PROSITE-ProRule" id="PRU00042"/>
    </source>
</evidence>
<name>A0A8K0P572_LADFU</name>
<dbReference type="InterPro" id="IPR036236">
    <property type="entry name" value="Znf_C2H2_sf"/>
</dbReference>